<evidence type="ECO:0000256" key="6">
    <source>
        <dbReference type="SAM" id="Phobius"/>
    </source>
</evidence>
<evidence type="ECO:0000313" key="9">
    <source>
        <dbReference type="Proteomes" id="UP000252585"/>
    </source>
</evidence>
<dbReference type="GO" id="GO:0017004">
    <property type="term" value="P:cytochrome complex assembly"/>
    <property type="evidence" value="ECO:0007669"/>
    <property type="project" value="UniProtKB-KW"/>
</dbReference>
<organism evidence="8 9">
    <name type="scientific">Saliterribacillus persicus</name>
    <dbReference type="NCBI Taxonomy" id="930114"/>
    <lineage>
        <taxon>Bacteria</taxon>
        <taxon>Bacillati</taxon>
        <taxon>Bacillota</taxon>
        <taxon>Bacilli</taxon>
        <taxon>Bacillales</taxon>
        <taxon>Bacillaceae</taxon>
        <taxon>Saliterribacillus</taxon>
    </lineage>
</organism>
<keyword evidence="9" id="KW-1185">Reference proteome</keyword>
<reference evidence="8 9" key="1">
    <citation type="submission" date="2018-07" db="EMBL/GenBank/DDBJ databases">
        <title>Genomic Encyclopedia of Type Strains, Phase IV (KMG-IV): sequencing the most valuable type-strain genomes for metagenomic binning, comparative biology and taxonomic classification.</title>
        <authorList>
            <person name="Goeker M."/>
        </authorList>
    </citation>
    <scope>NUCLEOTIDE SEQUENCE [LARGE SCALE GENOMIC DNA]</scope>
    <source>
        <strain evidence="8 9">DSM 27696</strain>
    </source>
</reference>
<keyword evidence="5 6" id="KW-0472">Membrane</keyword>
<dbReference type="InterPro" id="IPR007816">
    <property type="entry name" value="ResB-like_domain"/>
</dbReference>
<feature type="transmembrane region" description="Helical" evidence="6">
    <location>
        <begin position="63"/>
        <end position="90"/>
    </location>
</feature>
<feature type="transmembrane region" description="Helical" evidence="6">
    <location>
        <begin position="471"/>
        <end position="493"/>
    </location>
</feature>
<keyword evidence="4 6" id="KW-1133">Transmembrane helix</keyword>
<feature type="transmembrane region" description="Helical" evidence="6">
    <location>
        <begin position="129"/>
        <end position="147"/>
    </location>
</feature>
<comment type="subcellular location">
    <subcellularLocation>
        <location evidence="1">Membrane</location>
        <topology evidence="1">Multi-pass membrane protein</topology>
    </subcellularLocation>
</comment>
<evidence type="ECO:0000256" key="2">
    <source>
        <dbReference type="ARBA" id="ARBA00022692"/>
    </source>
</evidence>
<comment type="caution">
    <text evidence="8">The sequence shown here is derived from an EMBL/GenBank/DDBJ whole genome shotgun (WGS) entry which is preliminary data.</text>
</comment>
<dbReference type="GO" id="GO:0016020">
    <property type="term" value="C:membrane"/>
    <property type="evidence" value="ECO:0007669"/>
    <property type="project" value="UniProtKB-SubCell"/>
</dbReference>
<dbReference type="PANTHER" id="PTHR31566">
    <property type="entry name" value="CYTOCHROME C BIOGENESIS PROTEIN CCS1, CHLOROPLASTIC"/>
    <property type="match status" value="1"/>
</dbReference>
<evidence type="ECO:0000259" key="7">
    <source>
        <dbReference type="Pfam" id="PF05140"/>
    </source>
</evidence>
<dbReference type="Proteomes" id="UP000252585">
    <property type="component" value="Unassembled WGS sequence"/>
</dbReference>
<proteinExistence type="predicted"/>
<feature type="domain" description="ResB-like" evidence="7">
    <location>
        <begin position="445"/>
        <end position="525"/>
    </location>
</feature>
<name>A0A368XA85_9BACI</name>
<dbReference type="PANTHER" id="PTHR31566:SF0">
    <property type="entry name" value="CYTOCHROME C BIOGENESIS PROTEIN CCS1, CHLOROPLASTIC"/>
    <property type="match status" value="1"/>
</dbReference>
<sequence length="550" mass="63411">MFMKTITCNACGHINKEGTMICGSCGKPLDSISGEDKNTLLNMRYDGTAVRSKTRNRSIIDKIWNFFSSIKIGVTLIVLALISSAVGTILPQEMYIPQNVDAFTHYRDEYGLFGQIYYQLGFHNLYSSWWYMILIALIGISIFIVSIDRGVPLYKALTNQNPKRHTGFLKRQKLYSESETYDEDEKEQLLFNLKKHRYNIFEKDGHLLAEKGRFARWGPYVNHLGLIIFLLGTLFRFVPFMYVDDFVWVREGETVVIPSTSQEYYVENKKFIIENYGEDEAEVFAEAIQNQEGPIAKHFETQAVIYKDQSTNIVGEEPDLNQIKEGSIIVNKPLKFDGFSLYQSSYQTNEFKSMSFKLHETSDENEDAIAEFKIDLDNPENNFTFDNGYRIELDQFYPDYYLDEGQPKSQSNYPRNPGFVFFVYPPNEEEPEVSFAAIGKNIDPTNDNDYKIGLTDFEVRNASGLSLKKDYTLPILGLGAFIFMIGVIQGMYWQHRRIWFHPTSKGIIVAGHTNKNWFGFKNEVDKIFTGTSLQAIKDLEEDSKEDRSQS</sequence>
<dbReference type="InterPro" id="IPR023494">
    <property type="entry name" value="Cyt_c_bgen_Ccs1/CcsB/ResB"/>
</dbReference>
<evidence type="ECO:0000313" key="8">
    <source>
        <dbReference type="EMBL" id="RCW64873.1"/>
    </source>
</evidence>
<accession>A0A368XA85</accession>
<feature type="domain" description="ResB-like" evidence="7">
    <location>
        <begin position="71"/>
        <end position="427"/>
    </location>
</feature>
<dbReference type="Pfam" id="PF05140">
    <property type="entry name" value="ResB"/>
    <property type="match status" value="2"/>
</dbReference>
<evidence type="ECO:0000256" key="5">
    <source>
        <dbReference type="ARBA" id="ARBA00023136"/>
    </source>
</evidence>
<dbReference type="EMBL" id="QPJJ01000012">
    <property type="protein sequence ID" value="RCW64873.1"/>
    <property type="molecule type" value="Genomic_DNA"/>
</dbReference>
<evidence type="ECO:0000256" key="1">
    <source>
        <dbReference type="ARBA" id="ARBA00004141"/>
    </source>
</evidence>
<gene>
    <name evidence="8" type="ORF">DFR57_11250</name>
</gene>
<keyword evidence="2 6" id="KW-0812">Transmembrane</keyword>
<evidence type="ECO:0000256" key="4">
    <source>
        <dbReference type="ARBA" id="ARBA00022989"/>
    </source>
</evidence>
<evidence type="ECO:0000256" key="3">
    <source>
        <dbReference type="ARBA" id="ARBA00022748"/>
    </source>
</evidence>
<protein>
    <submittedName>
        <fullName evidence="8">Cytochrome c biogenesis protein</fullName>
    </submittedName>
</protein>
<keyword evidence="3" id="KW-0201">Cytochrome c-type biogenesis</keyword>
<dbReference type="AlphaFoldDB" id="A0A368XA85"/>
<feature type="transmembrane region" description="Helical" evidence="6">
    <location>
        <begin position="220"/>
        <end position="242"/>
    </location>
</feature>